<feature type="signal peptide" evidence="1">
    <location>
        <begin position="1"/>
        <end position="17"/>
    </location>
</feature>
<dbReference type="AlphaFoldDB" id="A0AAV2RXE8"/>
<comment type="caution">
    <text evidence="2">The sequence shown here is derived from an EMBL/GenBank/DDBJ whole genome shotgun (WGS) entry which is preliminary data.</text>
</comment>
<reference evidence="2 3" key="1">
    <citation type="submission" date="2024-05" db="EMBL/GenBank/DDBJ databases">
        <authorList>
            <person name="Wallberg A."/>
        </authorList>
    </citation>
    <scope>NUCLEOTIDE SEQUENCE [LARGE SCALE GENOMIC DNA]</scope>
</reference>
<keyword evidence="1" id="KW-0732">Signal</keyword>
<organism evidence="2 3">
    <name type="scientific">Meganyctiphanes norvegica</name>
    <name type="common">Northern krill</name>
    <name type="synonym">Thysanopoda norvegica</name>
    <dbReference type="NCBI Taxonomy" id="48144"/>
    <lineage>
        <taxon>Eukaryota</taxon>
        <taxon>Metazoa</taxon>
        <taxon>Ecdysozoa</taxon>
        <taxon>Arthropoda</taxon>
        <taxon>Crustacea</taxon>
        <taxon>Multicrustacea</taxon>
        <taxon>Malacostraca</taxon>
        <taxon>Eumalacostraca</taxon>
        <taxon>Eucarida</taxon>
        <taxon>Euphausiacea</taxon>
        <taxon>Euphausiidae</taxon>
        <taxon>Meganyctiphanes</taxon>
    </lineage>
</organism>
<proteinExistence type="predicted"/>
<feature type="chain" id="PRO_5043528204" description="Secreted protein" evidence="1">
    <location>
        <begin position="18"/>
        <end position="165"/>
    </location>
</feature>
<evidence type="ECO:0000313" key="2">
    <source>
        <dbReference type="EMBL" id="CAL4141362.1"/>
    </source>
</evidence>
<name>A0AAV2RXE8_MEGNR</name>
<sequence>MAAIVVLLATVVRFTRTQPQRWGYHSHHKEVLHIKGRCFIEITSLFCHGKYTRPEFVESERSCSDLKCIKKFCQVDSKDKIRFPFAPQQEEGFLDSFHYAEESCSRELMKPLDEVREEIRISAGYACVRRFNAICGEEPTVKLHKNQEKNLLGSSNYKLMLQKLK</sequence>
<dbReference type="EMBL" id="CAXKWB010032507">
    <property type="protein sequence ID" value="CAL4141362.1"/>
    <property type="molecule type" value="Genomic_DNA"/>
</dbReference>
<gene>
    <name evidence="2" type="ORF">MNOR_LOCUS28849</name>
</gene>
<keyword evidence="3" id="KW-1185">Reference proteome</keyword>
<evidence type="ECO:0000256" key="1">
    <source>
        <dbReference type="SAM" id="SignalP"/>
    </source>
</evidence>
<feature type="non-terminal residue" evidence="2">
    <location>
        <position position="165"/>
    </location>
</feature>
<accession>A0AAV2RXE8</accession>
<protein>
    <recommendedName>
        <fullName evidence="4">Secreted protein</fullName>
    </recommendedName>
</protein>
<dbReference type="Proteomes" id="UP001497623">
    <property type="component" value="Unassembled WGS sequence"/>
</dbReference>
<evidence type="ECO:0000313" key="3">
    <source>
        <dbReference type="Proteomes" id="UP001497623"/>
    </source>
</evidence>
<evidence type="ECO:0008006" key="4">
    <source>
        <dbReference type="Google" id="ProtNLM"/>
    </source>
</evidence>